<proteinExistence type="predicted"/>
<dbReference type="Proteomes" id="UP001244640">
    <property type="component" value="Unassembled WGS sequence"/>
</dbReference>
<organism evidence="2 3">
    <name type="scientific">Sphingobacterium zeae</name>
    <dbReference type="NCBI Taxonomy" id="1776859"/>
    <lineage>
        <taxon>Bacteria</taxon>
        <taxon>Pseudomonadati</taxon>
        <taxon>Bacteroidota</taxon>
        <taxon>Sphingobacteriia</taxon>
        <taxon>Sphingobacteriales</taxon>
        <taxon>Sphingobacteriaceae</taxon>
        <taxon>Sphingobacterium</taxon>
    </lineage>
</organism>
<protein>
    <submittedName>
        <fullName evidence="2">Damage-inducible protein DinB</fullName>
    </submittedName>
</protein>
<accession>A0ABU0U879</accession>
<keyword evidence="3" id="KW-1185">Reference proteome</keyword>
<dbReference type="EMBL" id="JAUTBA010000001">
    <property type="protein sequence ID" value="MDQ1151170.1"/>
    <property type="molecule type" value="Genomic_DNA"/>
</dbReference>
<dbReference type="SUPFAM" id="SSF109854">
    <property type="entry name" value="DinB/YfiT-like putative metalloenzymes"/>
    <property type="match status" value="1"/>
</dbReference>
<dbReference type="Pfam" id="PF12867">
    <property type="entry name" value="DinB_2"/>
    <property type="match status" value="1"/>
</dbReference>
<dbReference type="Gene3D" id="1.20.120.450">
    <property type="entry name" value="dinb family like domain"/>
    <property type="match status" value="1"/>
</dbReference>
<dbReference type="InterPro" id="IPR024775">
    <property type="entry name" value="DinB-like"/>
</dbReference>
<gene>
    <name evidence="2" type="ORF">QE382_003154</name>
</gene>
<name>A0ABU0U879_9SPHI</name>
<reference evidence="2 3" key="1">
    <citation type="submission" date="2023-07" db="EMBL/GenBank/DDBJ databases">
        <title>Functional and genomic diversity of the sorghum phyllosphere microbiome.</title>
        <authorList>
            <person name="Shade A."/>
        </authorList>
    </citation>
    <scope>NUCLEOTIDE SEQUENCE [LARGE SCALE GENOMIC DNA]</scope>
    <source>
        <strain evidence="2 3">SORGH_AS_0892</strain>
    </source>
</reference>
<evidence type="ECO:0000259" key="1">
    <source>
        <dbReference type="Pfam" id="PF12867"/>
    </source>
</evidence>
<dbReference type="RefSeq" id="WP_307186688.1">
    <property type="nucleotide sequence ID" value="NZ_JAUTBA010000001.1"/>
</dbReference>
<evidence type="ECO:0000313" key="3">
    <source>
        <dbReference type="Proteomes" id="UP001244640"/>
    </source>
</evidence>
<feature type="domain" description="DinB-like" evidence="1">
    <location>
        <begin position="11"/>
        <end position="165"/>
    </location>
</feature>
<comment type="caution">
    <text evidence="2">The sequence shown here is derived from an EMBL/GenBank/DDBJ whole genome shotgun (WGS) entry which is preliminary data.</text>
</comment>
<evidence type="ECO:0000313" key="2">
    <source>
        <dbReference type="EMBL" id="MDQ1151170.1"/>
    </source>
</evidence>
<dbReference type="InterPro" id="IPR034660">
    <property type="entry name" value="DinB/YfiT-like"/>
</dbReference>
<sequence length="169" mass="19717">MKKQDLMKEFIKNHQEVVQYIDGLNESEFDYAKSGKWTAGQQLEHILLTIKPFPKILNAKTFIREKYGNINRPTWSYRTVLENYTKTSLKAPAQFVPQRSLSIDRKAGIIAEINSTLKAISDVFENYTEDELDTLTLPHPLLGQLTIREMFYLMSYHPLHHQKQMMIGL</sequence>